<name>A0A2G5VDN6_9PELO</name>
<evidence type="ECO:0000313" key="2">
    <source>
        <dbReference type="Proteomes" id="UP000230233"/>
    </source>
</evidence>
<keyword evidence="2" id="KW-1185">Reference proteome</keyword>
<gene>
    <name evidence="1" type="primary">Cni-Y71F9AL.1</name>
    <name evidence="1" type="synonym">Cnig_chr_I.g1010</name>
    <name evidence="1" type="ORF">B9Z55_001010</name>
</gene>
<dbReference type="OrthoDB" id="296065at2759"/>
<accession>A0A2G5VDN6</accession>
<dbReference type="EMBL" id="PDUG01000001">
    <property type="protein sequence ID" value="PIC49895.1"/>
    <property type="molecule type" value="Genomic_DNA"/>
</dbReference>
<organism evidence="1 2">
    <name type="scientific">Caenorhabditis nigoni</name>
    <dbReference type="NCBI Taxonomy" id="1611254"/>
    <lineage>
        <taxon>Eukaryota</taxon>
        <taxon>Metazoa</taxon>
        <taxon>Ecdysozoa</taxon>
        <taxon>Nematoda</taxon>
        <taxon>Chromadorea</taxon>
        <taxon>Rhabditida</taxon>
        <taxon>Rhabditina</taxon>
        <taxon>Rhabditomorpha</taxon>
        <taxon>Rhabditoidea</taxon>
        <taxon>Rhabditidae</taxon>
        <taxon>Peloderinae</taxon>
        <taxon>Caenorhabditis</taxon>
    </lineage>
</organism>
<proteinExistence type="predicted"/>
<sequence>MFQHPTEFAKRLGRLSKTRNQMQMKTSTIQYQQKEDYDLEAAFCDLLNLAAMTLVMNGRVSFWYPVILEK</sequence>
<reference evidence="2" key="1">
    <citation type="submission" date="2017-10" db="EMBL/GenBank/DDBJ databases">
        <title>Rapid genome shrinkage in a self-fertile nematode reveals novel sperm competition proteins.</title>
        <authorList>
            <person name="Yin D."/>
            <person name="Schwarz E.M."/>
            <person name="Thomas C.G."/>
            <person name="Felde R.L."/>
            <person name="Korf I.F."/>
            <person name="Cutter A.D."/>
            <person name="Schartner C.M."/>
            <person name="Ralston E.J."/>
            <person name="Meyer B.J."/>
            <person name="Haag E.S."/>
        </authorList>
    </citation>
    <scope>NUCLEOTIDE SEQUENCE [LARGE SCALE GENOMIC DNA]</scope>
    <source>
        <strain evidence="2">JU1422</strain>
    </source>
</reference>
<protein>
    <submittedName>
        <fullName evidence="1">Uncharacterized protein</fullName>
    </submittedName>
</protein>
<dbReference type="Proteomes" id="UP000230233">
    <property type="component" value="Chromosome I"/>
</dbReference>
<evidence type="ECO:0000313" key="1">
    <source>
        <dbReference type="EMBL" id="PIC49895.1"/>
    </source>
</evidence>
<comment type="caution">
    <text evidence="1">The sequence shown here is derived from an EMBL/GenBank/DDBJ whole genome shotgun (WGS) entry which is preliminary data.</text>
</comment>
<dbReference type="AlphaFoldDB" id="A0A2G5VDN6"/>